<evidence type="ECO:0000313" key="1">
    <source>
        <dbReference type="EMBL" id="KAH7838523.1"/>
    </source>
</evidence>
<accession>A0ACB7XD58</accession>
<evidence type="ECO:0000313" key="2">
    <source>
        <dbReference type="Proteomes" id="UP000828048"/>
    </source>
</evidence>
<comment type="caution">
    <text evidence="1">The sequence shown here is derived from an EMBL/GenBank/DDBJ whole genome shotgun (WGS) entry which is preliminary data.</text>
</comment>
<protein>
    <submittedName>
        <fullName evidence="1">Uncharacterized protein</fullName>
    </submittedName>
</protein>
<dbReference type="Proteomes" id="UP000828048">
    <property type="component" value="Chromosome 6"/>
</dbReference>
<name>A0ACB7XD58_9ERIC</name>
<sequence length="344" mass="36905">MFGYKLSKILISKTRPYISGHLLASPAAITAMGVPGELPLLLVGAENSGPAAAVERVLLGLRREREEILEATSLEGESGVTVRVDRFETEPKRPSLVQGDIVGDLANSPSIPNKRKAKTWVKSRELNKGEIRPLNRPKKGSHKSLIADIGCLSHSMFGYKLSKNLITKTRVYISIHLLASPTTITAICAPGALQSLIGAKNSGPGAAAVDRVLLGLRRERGEILEATSLEGEGAVMVRVDPVSEENGESLEGEGAVTVRVDPVRAKEGKSERAVTVRVDPAIEEAGKSLEGERAVTVRVNPVSEEEGKSLDSGRLRESVRILVGLGRVWKERVVRLGEKPEEGG</sequence>
<proteinExistence type="predicted"/>
<dbReference type="EMBL" id="CM037156">
    <property type="protein sequence ID" value="KAH7838523.1"/>
    <property type="molecule type" value="Genomic_DNA"/>
</dbReference>
<reference evidence="1 2" key="1">
    <citation type="journal article" date="2021" name="Hortic Res">
        <title>High-quality reference genome and annotation aids understanding of berry development for evergreen blueberry (Vaccinium darrowii).</title>
        <authorList>
            <person name="Yu J."/>
            <person name="Hulse-Kemp A.M."/>
            <person name="Babiker E."/>
            <person name="Staton M."/>
        </authorList>
    </citation>
    <scope>NUCLEOTIDE SEQUENCE [LARGE SCALE GENOMIC DNA]</scope>
    <source>
        <strain evidence="2">cv. NJ 8807/NJ 8810</strain>
        <tissue evidence="1">Young leaf</tissue>
    </source>
</reference>
<keyword evidence="2" id="KW-1185">Reference proteome</keyword>
<organism evidence="1 2">
    <name type="scientific">Vaccinium darrowii</name>
    <dbReference type="NCBI Taxonomy" id="229202"/>
    <lineage>
        <taxon>Eukaryota</taxon>
        <taxon>Viridiplantae</taxon>
        <taxon>Streptophyta</taxon>
        <taxon>Embryophyta</taxon>
        <taxon>Tracheophyta</taxon>
        <taxon>Spermatophyta</taxon>
        <taxon>Magnoliopsida</taxon>
        <taxon>eudicotyledons</taxon>
        <taxon>Gunneridae</taxon>
        <taxon>Pentapetalae</taxon>
        <taxon>asterids</taxon>
        <taxon>Ericales</taxon>
        <taxon>Ericaceae</taxon>
        <taxon>Vaccinioideae</taxon>
        <taxon>Vaccinieae</taxon>
        <taxon>Vaccinium</taxon>
    </lineage>
</organism>
<gene>
    <name evidence="1" type="ORF">Vadar_027600</name>
</gene>